<dbReference type="CDD" id="cd00063">
    <property type="entry name" value="FN3"/>
    <property type="match status" value="1"/>
</dbReference>
<organism evidence="2 3">
    <name type="scientific">Diabrotica balteata</name>
    <name type="common">Banded cucumber beetle</name>
    <dbReference type="NCBI Taxonomy" id="107213"/>
    <lineage>
        <taxon>Eukaryota</taxon>
        <taxon>Metazoa</taxon>
        <taxon>Ecdysozoa</taxon>
        <taxon>Arthropoda</taxon>
        <taxon>Hexapoda</taxon>
        <taxon>Insecta</taxon>
        <taxon>Pterygota</taxon>
        <taxon>Neoptera</taxon>
        <taxon>Endopterygota</taxon>
        <taxon>Coleoptera</taxon>
        <taxon>Polyphaga</taxon>
        <taxon>Cucujiformia</taxon>
        <taxon>Chrysomeloidea</taxon>
        <taxon>Chrysomelidae</taxon>
        <taxon>Galerucinae</taxon>
        <taxon>Diabroticina</taxon>
        <taxon>Diabroticites</taxon>
        <taxon>Diabrotica</taxon>
    </lineage>
</organism>
<evidence type="ECO:0000313" key="2">
    <source>
        <dbReference type="EMBL" id="CAG9837984.1"/>
    </source>
</evidence>
<reference evidence="2" key="1">
    <citation type="submission" date="2022-01" db="EMBL/GenBank/DDBJ databases">
        <authorList>
            <person name="King R."/>
        </authorList>
    </citation>
    <scope>NUCLEOTIDE SEQUENCE</scope>
</reference>
<dbReference type="SUPFAM" id="SSF49265">
    <property type="entry name" value="Fibronectin type III"/>
    <property type="match status" value="1"/>
</dbReference>
<dbReference type="OrthoDB" id="65481at2759"/>
<dbReference type="InterPro" id="IPR036116">
    <property type="entry name" value="FN3_sf"/>
</dbReference>
<dbReference type="Proteomes" id="UP001153709">
    <property type="component" value="Chromosome 7"/>
</dbReference>
<dbReference type="AlphaFoldDB" id="A0A9N9T6L9"/>
<keyword evidence="3" id="KW-1185">Reference proteome</keyword>
<sequence length="134" mass="15440">MCVKGCKLWKKALTSTCRETCNATTERPNPKELYCVIGCNDAVTKYFSNLRKLLGTPPAPALLADSLKSDSLKLEWNYPDAKKTGISCLLQWQYEEFSTSKSSWQYCRNTTWDPDNNIFYVQDLQPYTKYRVSI</sequence>
<protein>
    <recommendedName>
        <fullName evidence="1">Fibronectin type-III domain-containing protein</fullName>
    </recommendedName>
</protein>
<gene>
    <name evidence="2" type="ORF">DIABBA_LOCUS10923</name>
</gene>
<accession>A0A9N9T6L9</accession>
<dbReference type="InterPro" id="IPR003961">
    <property type="entry name" value="FN3_dom"/>
</dbReference>
<proteinExistence type="predicted"/>
<evidence type="ECO:0000313" key="3">
    <source>
        <dbReference type="Proteomes" id="UP001153709"/>
    </source>
</evidence>
<name>A0A9N9T6L9_DIABA</name>
<dbReference type="InterPro" id="IPR013783">
    <property type="entry name" value="Ig-like_fold"/>
</dbReference>
<dbReference type="EMBL" id="OU898282">
    <property type="protein sequence ID" value="CAG9837984.1"/>
    <property type="molecule type" value="Genomic_DNA"/>
</dbReference>
<evidence type="ECO:0000259" key="1">
    <source>
        <dbReference type="PROSITE" id="PS50853"/>
    </source>
</evidence>
<dbReference type="Gene3D" id="2.60.40.10">
    <property type="entry name" value="Immunoglobulins"/>
    <property type="match status" value="1"/>
</dbReference>
<feature type="domain" description="Fibronectin type-III" evidence="1">
    <location>
        <begin position="57"/>
        <end position="134"/>
    </location>
</feature>
<dbReference type="PROSITE" id="PS50853">
    <property type="entry name" value="FN3"/>
    <property type="match status" value="1"/>
</dbReference>